<dbReference type="GO" id="GO:0006355">
    <property type="term" value="P:regulation of DNA-templated transcription"/>
    <property type="evidence" value="ECO:0007669"/>
    <property type="project" value="InterPro"/>
</dbReference>
<dbReference type="Gene3D" id="3.40.50.300">
    <property type="entry name" value="P-loop containing nucleotide triphosphate hydrolases"/>
    <property type="match status" value="1"/>
</dbReference>
<evidence type="ECO:0000256" key="2">
    <source>
        <dbReference type="ARBA" id="ARBA00023125"/>
    </source>
</evidence>
<dbReference type="InterPro" id="IPR000792">
    <property type="entry name" value="Tscrpt_reg_LuxR_C"/>
</dbReference>
<dbReference type="PROSITE" id="PS50043">
    <property type="entry name" value="HTH_LUXR_2"/>
    <property type="match status" value="1"/>
</dbReference>
<dbReference type="PATRIC" id="fig|1345695.10.peg.958"/>
<keyword evidence="1" id="KW-0805">Transcription regulation</keyword>
<dbReference type="InterPro" id="IPR059106">
    <property type="entry name" value="WHD_MalT"/>
</dbReference>
<name>U5MRV5_CLOSA</name>
<dbReference type="Pfam" id="PF25873">
    <property type="entry name" value="WHD_MalT"/>
    <property type="match status" value="1"/>
</dbReference>
<dbReference type="PRINTS" id="PR00038">
    <property type="entry name" value="HTHLUXR"/>
</dbReference>
<organism evidence="5 6">
    <name type="scientific">Clostridium saccharobutylicum DSM 13864</name>
    <dbReference type="NCBI Taxonomy" id="1345695"/>
    <lineage>
        <taxon>Bacteria</taxon>
        <taxon>Bacillati</taxon>
        <taxon>Bacillota</taxon>
        <taxon>Clostridia</taxon>
        <taxon>Eubacteriales</taxon>
        <taxon>Clostridiaceae</taxon>
        <taxon>Clostridium</taxon>
    </lineage>
</organism>
<accession>U5MRV5</accession>
<dbReference type="GO" id="GO:0003677">
    <property type="term" value="F:DNA binding"/>
    <property type="evidence" value="ECO:0007669"/>
    <property type="project" value="UniProtKB-KW"/>
</dbReference>
<dbReference type="InterPro" id="IPR027417">
    <property type="entry name" value="P-loop_NTPase"/>
</dbReference>
<keyword evidence="3" id="KW-0804">Transcription</keyword>
<dbReference type="SUPFAM" id="SSF46894">
    <property type="entry name" value="C-terminal effector domain of the bipartite response regulators"/>
    <property type="match status" value="1"/>
</dbReference>
<evidence type="ECO:0000313" key="5">
    <source>
        <dbReference type="EMBL" id="AGX43514.1"/>
    </source>
</evidence>
<dbReference type="SMART" id="SM00421">
    <property type="entry name" value="HTH_LUXR"/>
    <property type="match status" value="1"/>
</dbReference>
<dbReference type="PROSITE" id="PS00622">
    <property type="entry name" value="HTH_LUXR_1"/>
    <property type="match status" value="1"/>
</dbReference>
<dbReference type="InterPro" id="IPR016032">
    <property type="entry name" value="Sig_transdc_resp-reg_C-effctor"/>
</dbReference>
<sequence length="852" mass="100024">MKNILYTKLIRPKSKDIVHRNKNIKDKLMSISENKLTIVKGGPAVGKSTLISSYIGEQNNYMWLSLDENSDDLSYFWTYLLNGLKENIEDLNFYIDIINPLVKREDIFELVSSLINELIYKEELFIVLDDFHYIENKFLLETIEYFICNSSDNIHFILISRREINIYLGDILMKGGIVDIGGEDFYLSLDEAEEFIKNSSKKIISDELIKEIYLNTEGWIGAIKLLLTILDTNKTIKNLPKNNKLFIDYMNKEIINSLSKDEIDFLVKTSPLNYIDPSIYEYIASKNGFEIIRKLIERNMLIITIDEDKKIFRYHNILRQYLIELFNKYPVKIKNEIIENLTRFLINEKNYDEAISIFINWNVYDKALKIIESNADKIVSIKVVNEFPLQYYRKSIDLTFISIFFNYLNLDYERCYTIINSLGNEINNECLKAVKIFDILAGNGSRSDLDTEFISEIDSDLNIFTKIIYYLLYSCALGIRGEYIKALDMMNIIKRYNKELNNSYVDIICQYNKLSLLEEIGKLNQSEAGYGELCKLISNKNYRYCFDIFRNVGLPGIYIKKLEDQKAENLLIEAIRILNEFNGRTAFALIEKNIEYNLAEVKYIQGNIVECERLVNKIIQNCEDNSSYIEALSLKIILLYSENKIKEEEYNEFINLYEKNYMKSNYYSRIEITYGIVLYNLKRYEESLEVFNKVILICRKNGIGYSLVCCLLWKVILLNKLNSDNIKECINILKEAMFYSRDEDILFPYYNNRKYLKDIITKFKLQLLNDDNNKEFIKKLINLMDIKDESEILSPREIEVLESLIAGLSNKEIGEKLFISISTVKTHIINIYSKLGVKNRVEAVNKGRKIIY</sequence>
<feature type="domain" description="HTH luxR-type" evidence="4">
    <location>
        <begin position="786"/>
        <end position="851"/>
    </location>
</feature>
<dbReference type="Gene3D" id="1.10.10.10">
    <property type="entry name" value="Winged helix-like DNA-binding domain superfamily/Winged helix DNA-binding domain"/>
    <property type="match status" value="1"/>
</dbReference>
<dbReference type="KEGG" id="csb:CLSA_c25410"/>
<dbReference type="Gene3D" id="1.25.40.10">
    <property type="entry name" value="Tetratricopeptide repeat domain"/>
    <property type="match status" value="1"/>
</dbReference>
<evidence type="ECO:0000313" key="6">
    <source>
        <dbReference type="Proteomes" id="UP000017118"/>
    </source>
</evidence>
<dbReference type="Pfam" id="PF00196">
    <property type="entry name" value="GerE"/>
    <property type="match status" value="1"/>
</dbReference>
<keyword evidence="6" id="KW-1185">Reference proteome</keyword>
<evidence type="ECO:0000256" key="3">
    <source>
        <dbReference type="ARBA" id="ARBA00023163"/>
    </source>
</evidence>
<protein>
    <submittedName>
        <fullName evidence="5">HTH-type transcriptional regulator MalT</fullName>
    </submittedName>
</protein>
<proteinExistence type="predicted"/>
<dbReference type="HOGENOM" id="CLU_006325_2_0_9"/>
<dbReference type="PANTHER" id="PTHR44688">
    <property type="entry name" value="DNA-BINDING TRANSCRIPTIONAL ACTIVATOR DEVR_DOSR"/>
    <property type="match status" value="1"/>
</dbReference>
<dbReference type="InterPro" id="IPR036388">
    <property type="entry name" value="WH-like_DNA-bd_sf"/>
</dbReference>
<evidence type="ECO:0000256" key="1">
    <source>
        <dbReference type="ARBA" id="ARBA00023015"/>
    </source>
</evidence>
<dbReference type="OrthoDB" id="9789465at2"/>
<reference evidence="5 6" key="1">
    <citation type="journal article" date="2013" name="Genome Announc.">
        <title>Complete Genome Sequence of the Solvent Producer Clostridium saccharobutylicum NCP262 (DSM 13864).</title>
        <authorList>
            <person name="Poehlein A."/>
            <person name="Hartwich K."/>
            <person name="Krabben P."/>
            <person name="Ehrenreich A."/>
            <person name="Liebl W."/>
            <person name="Durre P."/>
            <person name="Gottschalk G."/>
            <person name="Daniel R."/>
        </authorList>
    </citation>
    <scope>NUCLEOTIDE SEQUENCE [LARGE SCALE GENOMIC DNA]</scope>
    <source>
        <strain evidence="5">DSM 13864</strain>
    </source>
</reference>
<dbReference type="EMBL" id="CP006721">
    <property type="protein sequence ID" value="AGX43514.1"/>
    <property type="molecule type" value="Genomic_DNA"/>
</dbReference>
<keyword evidence="2" id="KW-0238">DNA-binding</keyword>
<gene>
    <name evidence="5" type="primary">malT</name>
    <name evidence="5" type="ORF">CLSA_c25410</name>
</gene>
<dbReference type="CDD" id="cd06170">
    <property type="entry name" value="LuxR_C_like"/>
    <property type="match status" value="1"/>
</dbReference>
<dbReference type="Proteomes" id="UP000017118">
    <property type="component" value="Chromosome"/>
</dbReference>
<dbReference type="SUPFAM" id="SSF52540">
    <property type="entry name" value="P-loop containing nucleoside triphosphate hydrolases"/>
    <property type="match status" value="1"/>
</dbReference>
<dbReference type="InterPro" id="IPR011990">
    <property type="entry name" value="TPR-like_helical_dom_sf"/>
</dbReference>
<evidence type="ECO:0000259" key="4">
    <source>
        <dbReference type="PROSITE" id="PS50043"/>
    </source>
</evidence>
<dbReference type="SUPFAM" id="SSF48452">
    <property type="entry name" value="TPR-like"/>
    <property type="match status" value="1"/>
</dbReference>
<dbReference type="RefSeq" id="WP_022746662.1">
    <property type="nucleotide sequence ID" value="NC_022571.1"/>
</dbReference>
<dbReference type="GeneID" id="79984086"/>
<dbReference type="PANTHER" id="PTHR44688:SF16">
    <property type="entry name" value="DNA-BINDING TRANSCRIPTIONAL ACTIVATOR DEVR_DOSR"/>
    <property type="match status" value="1"/>
</dbReference>
<dbReference type="eggNOG" id="COG2909">
    <property type="taxonomic scope" value="Bacteria"/>
</dbReference>
<dbReference type="AlphaFoldDB" id="U5MRV5"/>